<evidence type="ECO:0000256" key="1">
    <source>
        <dbReference type="SAM" id="MobiDB-lite"/>
    </source>
</evidence>
<proteinExistence type="predicted"/>
<evidence type="ECO:0000313" key="3">
    <source>
        <dbReference type="Proteomes" id="UP000247702"/>
    </source>
</evidence>
<dbReference type="AlphaFoldDB" id="A0A2Z6QKE7"/>
<feature type="compositionally biased region" description="Basic residues" evidence="1">
    <location>
        <begin position="405"/>
        <end position="418"/>
    </location>
</feature>
<evidence type="ECO:0008006" key="4">
    <source>
        <dbReference type="Google" id="ProtNLM"/>
    </source>
</evidence>
<feature type="region of interest" description="Disordered" evidence="1">
    <location>
        <begin position="367"/>
        <end position="420"/>
    </location>
</feature>
<evidence type="ECO:0000313" key="2">
    <source>
        <dbReference type="EMBL" id="GBB85234.1"/>
    </source>
</evidence>
<dbReference type="Proteomes" id="UP000247702">
    <property type="component" value="Unassembled WGS sequence"/>
</dbReference>
<reference evidence="2 3" key="1">
    <citation type="submission" date="2017-11" db="EMBL/GenBank/DDBJ databases">
        <title>The genome of Rhizophagus clarus HR1 reveals common genetic basis of auxotrophy among arbuscular mycorrhizal fungi.</title>
        <authorList>
            <person name="Kobayashi Y."/>
        </authorList>
    </citation>
    <scope>NUCLEOTIDE SEQUENCE [LARGE SCALE GENOMIC DNA]</scope>
    <source>
        <strain evidence="2 3">HR1</strain>
    </source>
</reference>
<dbReference type="EMBL" id="BEXD01000202">
    <property type="protein sequence ID" value="GBB85234.1"/>
    <property type="molecule type" value="Genomic_DNA"/>
</dbReference>
<accession>A0A2Z6QKE7</accession>
<protein>
    <recommendedName>
        <fullName evidence="4">RRM domain-containing protein</fullName>
    </recommendedName>
</protein>
<comment type="caution">
    <text evidence="2">The sequence shown here is derived from an EMBL/GenBank/DDBJ whole genome shotgun (WGS) entry which is preliminary data.</text>
</comment>
<sequence length="441" mass="50479">MENFENFWSTTITELIKTFEDKLIKDLGQVYPVTPLGKPITDTKQHKTLTYLIGESNLFQRTDRRFVVERNYAHNNLIIPTSLGKKHLRLTLDRLYIKVKDILQPPSQGNNFEDLELQQSWAQPEQSAPIISTESQAMIIDSKLSAAATSFTPKLAVDPVITRDVSVISPPVVTLPAAKSKKGKEKQGSIQKVTCDNNIVHESQNRQRRTIMVYDVPTKWSSDKIKSAFSDWGRVLNISLKTQHKYYTIRVDIVLNPTKDTEFILMPWCTQLGGIWVRWFPGEWKLAQRKSREIFQASFRFPADTTEDAIYSKFTPDGESLLQYTRAAAWKVIKDKQGLKGILYFETHERLMRALTLQTDKIKLTNSRTPLPIKSKKNKDKQSDSTQKTRQSNPPKQVQVCPDHKKSKAKKNKSRKKTAVSDDLCTLLKSLIQKLDGKSLT</sequence>
<keyword evidence="3" id="KW-1185">Reference proteome</keyword>
<name>A0A2Z6QKE7_9GLOM</name>
<gene>
    <name evidence="2" type="ORF">RclHR1_01180011</name>
</gene>
<organism evidence="2 3">
    <name type="scientific">Rhizophagus clarus</name>
    <dbReference type="NCBI Taxonomy" id="94130"/>
    <lineage>
        <taxon>Eukaryota</taxon>
        <taxon>Fungi</taxon>
        <taxon>Fungi incertae sedis</taxon>
        <taxon>Mucoromycota</taxon>
        <taxon>Glomeromycotina</taxon>
        <taxon>Glomeromycetes</taxon>
        <taxon>Glomerales</taxon>
        <taxon>Glomeraceae</taxon>
        <taxon>Rhizophagus</taxon>
    </lineage>
</organism>